<sequence>MTLTPHGSVAELARNQTFDGNYPSPEDLIREALDVLMRQRIDAEIARGLADVEAGRYIKLTDDNMDEIAEDGKIIDGIFDARLRSVAAKM</sequence>
<reference evidence="1" key="1">
    <citation type="submission" date="2019-02" db="EMBL/GenBank/DDBJ databases">
        <authorList>
            <person name="Gruber-Vodicka R. H."/>
            <person name="Seah K. B. B."/>
        </authorList>
    </citation>
    <scope>NUCLEOTIDE SEQUENCE</scope>
    <source>
        <strain evidence="3">BECK_S127</strain>
        <strain evidence="2">BECK_S1320</strain>
        <strain evidence="1">BECK_S1321</strain>
    </source>
</reference>
<gene>
    <name evidence="3" type="ORF">BECKSD772D_GA0070982_10871</name>
    <name evidence="2" type="ORF">BECKSD772E_GA0070983_11791</name>
    <name evidence="1" type="ORF">BECKSD772F_GA0070984_10781</name>
</gene>
<protein>
    <recommendedName>
        <fullName evidence="4">Antitoxin ParD1/3/4</fullName>
    </recommendedName>
</protein>
<organism evidence="1">
    <name type="scientific">Candidatus Kentrum sp. SD</name>
    <dbReference type="NCBI Taxonomy" id="2126332"/>
    <lineage>
        <taxon>Bacteria</taxon>
        <taxon>Pseudomonadati</taxon>
        <taxon>Pseudomonadota</taxon>
        <taxon>Gammaproteobacteria</taxon>
        <taxon>Candidatus Kentrum</taxon>
    </lineage>
</organism>
<evidence type="ECO:0000313" key="3">
    <source>
        <dbReference type="EMBL" id="VFK80128.1"/>
    </source>
</evidence>
<name>A0A450YHG7_9GAMM</name>
<dbReference type="EMBL" id="CAADHB010000087">
    <property type="protein sequence ID" value="VFK80128.1"/>
    <property type="molecule type" value="Genomic_DNA"/>
</dbReference>
<evidence type="ECO:0000313" key="1">
    <source>
        <dbReference type="EMBL" id="VFK40915.1"/>
    </source>
</evidence>
<dbReference type="EMBL" id="CAADFU010000179">
    <property type="protein sequence ID" value="VFK49426.1"/>
    <property type="molecule type" value="Genomic_DNA"/>
</dbReference>
<evidence type="ECO:0000313" key="2">
    <source>
        <dbReference type="EMBL" id="VFK49426.1"/>
    </source>
</evidence>
<dbReference type="AlphaFoldDB" id="A0A450YHG7"/>
<proteinExistence type="predicted"/>
<evidence type="ECO:0008006" key="4">
    <source>
        <dbReference type="Google" id="ProtNLM"/>
    </source>
</evidence>
<accession>A0A450YHG7</accession>
<dbReference type="EMBL" id="CAADFR010000078">
    <property type="protein sequence ID" value="VFK40915.1"/>
    <property type="molecule type" value="Genomic_DNA"/>
</dbReference>